<protein>
    <submittedName>
        <fullName evidence="3">Uncharacterized protein</fullName>
    </submittedName>
</protein>
<keyword evidence="2" id="KW-0472">Membrane</keyword>
<accession>A0ABQ3RSR6</accession>
<keyword evidence="4" id="KW-1185">Reference proteome</keyword>
<organism evidence="3 4">
    <name type="scientific">Streptomyces asoensis</name>
    <dbReference type="NCBI Taxonomy" id="249586"/>
    <lineage>
        <taxon>Bacteria</taxon>
        <taxon>Bacillati</taxon>
        <taxon>Actinomycetota</taxon>
        <taxon>Actinomycetes</taxon>
        <taxon>Kitasatosporales</taxon>
        <taxon>Streptomycetaceae</taxon>
        <taxon>Streptomyces</taxon>
    </lineage>
</organism>
<name>A0ABQ3RSR6_9ACTN</name>
<reference evidence="4" key="1">
    <citation type="submission" date="2023-07" db="EMBL/GenBank/DDBJ databases">
        <title>Whole genome shotgun sequence of Streptomyces cacaoi subsp. asoensis NBRC 13813.</title>
        <authorList>
            <person name="Komaki H."/>
            <person name="Tamura T."/>
        </authorList>
    </citation>
    <scope>NUCLEOTIDE SEQUENCE [LARGE SCALE GENOMIC DNA]</scope>
    <source>
        <strain evidence="4">NBRC 13813</strain>
    </source>
</reference>
<dbReference type="EMBL" id="BNEB01000001">
    <property type="protein sequence ID" value="GHI58902.1"/>
    <property type="molecule type" value="Genomic_DNA"/>
</dbReference>
<sequence>MNGSGERADREDFGFEERMRELLAEDAYAVRPSPAPYPAIRRRGLAERRRRAAVAGAALMTLAAVPVGAYAVSGGGGGRADTAVPRPSVSTPHGPTGSTGPSGGGPSASAAPASPGGPARPATDGQLLDGITFARAADGLAKCLDAEGGPPGSGADLGEAGDYRIILAIGSTGDSNAPGDGVYIAAVKERPAGRWLVCSVKDGVASGISAGAIDASVPGTGPVSVDANSGELYQQSYIDKGHWKLPFRWGVFGTVEASVAEVTVSYGDGSPVTATLDHGWFVAAGLLDRQVTLAPHVKGYDKAGKQVYDSDQDRTYQRTLP</sequence>
<gene>
    <name evidence="3" type="ORF">Saso_05520</name>
</gene>
<comment type="caution">
    <text evidence="3">The sequence shown here is derived from an EMBL/GenBank/DDBJ whole genome shotgun (WGS) entry which is preliminary data.</text>
</comment>
<feature type="compositionally biased region" description="Low complexity" evidence="1">
    <location>
        <begin position="80"/>
        <end position="99"/>
    </location>
</feature>
<feature type="transmembrane region" description="Helical" evidence="2">
    <location>
        <begin position="52"/>
        <end position="72"/>
    </location>
</feature>
<evidence type="ECO:0000256" key="1">
    <source>
        <dbReference type="SAM" id="MobiDB-lite"/>
    </source>
</evidence>
<evidence type="ECO:0000256" key="2">
    <source>
        <dbReference type="SAM" id="Phobius"/>
    </source>
</evidence>
<keyword evidence="2" id="KW-0812">Transmembrane</keyword>
<evidence type="ECO:0000313" key="4">
    <source>
        <dbReference type="Proteomes" id="UP000649259"/>
    </source>
</evidence>
<dbReference type="Proteomes" id="UP000649259">
    <property type="component" value="Unassembled WGS sequence"/>
</dbReference>
<feature type="compositionally biased region" description="Low complexity" evidence="1">
    <location>
        <begin position="107"/>
        <end position="123"/>
    </location>
</feature>
<evidence type="ECO:0000313" key="3">
    <source>
        <dbReference type="EMBL" id="GHI58902.1"/>
    </source>
</evidence>
<keyword evidence="2" id="KW-1133">Transmembrane helix</keyword>
<feature type="region of interest" description="Disordered" evidence="1">
    <location>
        <begin position="74"/>
        <end position="125"/>
    </location>
</feature>
<proteinExistence type="predicted"/>
<dbReference type="GeneID" id="91468476"/>
<dbReference type="RefSeq" id="WP_229901007.1">
    <property type="nucleotide sequence ID" value="NZ_BMSI01000001.1"/>
</dbReference>